<reference evidence="2" key="1">
    <citation type="submission" date="2017-03" db="EMBL/GenBank/DDBJ databases">
        <title>The mitochondrial genome of the carnivorous plant Utricularia reniformis (Lentibulariaceae): structure, comparative analysis and evolutionary landmarks.</title>
        <authorList>
            <person name="Silva S.R."/>
            <person name="Alvarenga D.O."/>
            <person name="Michael T.P."/>
            <person name="Miranda V.F.O."/>
            <person name="Varani A.M."/>
        </authorList>
    </citation>
    <scope>NUCLEOTIDE SEQUENCE</scope>
</reference>
<geneLocation type="mitochondrion" evidence="2"/>
<keyword evidence="2" id="KW-0496">Mitochondrion</keyword>
<protein>
    <submittedName>
        <fullName evidence="2">Uncharacterized protein</fullName>
    </submittedName>
</protein>
<evidence type="ECO:0000256" key="1">
    <source>
        <dbReference type="SAM" id="MobiDB-lite"/>
    </source>
</evidence>
<evidence type="ECO:0000313" key="2">
    <source>
        <dbReference type="EMBL" id="ART32165.1"/>
    </source>
</evidence>
<organism evidence="2">
    <name type="scientific">Utricularia reniformis</name>
    <dbReference type="NCBI Taxonomy" id="192314"/>
    <lineage>
        <taxon>Eukaryota</taxon>
        <taxon>Viridiplantae</taxon>
        <taxon>Streptophyta</taxon>
        <taxon>Embryophyta</taxon>
        <taxon>Tracheophyta</taxon>
        <taxon>Spermatophyta</taxon>
        <taxon>Magnoliopsida</taxon>
        <taxon>eudicotyledons</taxon>
        <taxon>Gunneridae</taxon>
        <taxon>Pentapetalae</taxon>
        <taxon>asterids</taxon>
        <taxon>lamiids</taxon>
        <taxon>Lamiales</taxon>
        <taxon>Lentibulariaceae</taxon>
        <taxon>Utricularia</taxon>
    </lineage>
</organism>
<name>A0A1Y0B3Y1_9LAMI</name>
<feature type="compositionally biased region" description="Basic residues" evidence="1">
    <location>
        <begin position="31"/>
        <end position="41"/>
    </location>
</feature>
<dbReference type="EMBL" id="KY774314">
    <property type="protein sequence ID" value="ART32165.1"/>
    <property type="molecule type" value="Genomic_DNA"/>
</dbReference>
<feature type="region of interest" description="Disordered" evidence="1">
    <location>
        <begin position="1"/>
        <end position="44"/>
    </location>
</feature>
<sequence length="129" mass="14963">MNAASTTKGKQDLERIDPFRFGPSRIEQHPKGRPHLPRKTRIPQDRDSHKYAWLRAKQRLELLVFGIGKVNARAALIASHVNCDKDFTTSPSKRSRYYKRSNTDCHLCLLSRVVKVLCSSEVIKERRFM</sequence>
<accession>A0A1Y0B3Y1</accession>
<dbReference type="AlphaFoldDB" id="A0A1Y0B3Y1"/>
<gene>
    <name evidence="2" type="ORF">AEK19_MT2004</name>
</gene>
<feature type="compositionally biased region" description="Basic and acidic residues" evidence="1">
    <location>
        <begin position="9"/>
        <end position="18"/>
    </location>
</feature>
<proteinExistence type="predicted"/>